<dbReference type="GO" id="GO:0005886">
    <property type="term" value="C:plasma membrane"/>
    <property type="evidence" value="ECO:0007669"/>
    <property type="project" value="UniProtKB-SubCell"/>
</dbReference>
<evidence type="ECO:0000256" key="2">
    <source>
        <dbReference type="ARBA" id="ARBA00022475"/>
    </source>
</evidence>
<dbReference type="RefSeq" id="WP_011390841.1">
    <property type="nucleotide sequence ID" value="NC_007643.1"/>
</dbReference>
<sequence length="507" mass="53513">MTGGGAKGRALVVGAALAMVAFVVEVVSAFFLMPFLIHALGPERYGLWALIGTIIAQFSLLDFGLSATAQRYMAGALAQDDRARAGEIFSAAALLFLIAGGVAFALSLILAGGAPLVMAPGPGRDEFALALAIMGGMVGLSLPLNVVRGTVMARMSFAWLSVIEIGRALLRVGAVVLVIDQGRGLAALAAITLAITVLEAAALRLLLARVLPWLSVRPGGVRRATLIELFHFSKHVFVVKIGDMARYRMDNFIIAPVLGLSAVTHYSAASRLADTFISLIDRVFTLCGPVFSGYAALDDRENMREKFLLFTRFATLATACAAGGVLSAGWIFIPLWLGPEFIDSYHAMAALTVGLTALLIQAPTREVLSALYKHPFDAWTNLAEAVANLAISLLLVGDFGILGVALGTAIPMVVVKMGVLPVYACRRIGLGVGTYYRLVAGALAVVALCHLPIVAVMVSIPHSFPALFTAALVCYGLLGMVLFRFALPREIRALLLASLRPARVAAV</sequence>
<gene>
    <name evidence="7" type="ordered locus">Rru_A3093</name>
</gene>
<keyword evidence="5 6" id="KW-0472">Membrane</keyword>
<feature type="transmembrane region" description="Helical" evidence="6">
    <location>
        <begin position="401"/>
        <end position="423"/>
    </location>
</feature>
<evidence type="ECO:0000256" key="1">
    <source>
        <dbReference type="ARBA" id="ARBA00004651"/>
    </source>
</evidence>
<dbReference type="eggNOG" id="COG2244">
    <property type="taxonomic scope" value="Bacteria"/>
</dbReference>
<feature type="transmembrane region" description="Helical" evidence="6">
    <location>
        <begin position="127"/>
        <end position="147"/>
    </location>
</feature>
<proteinExistence type="predicted"/>
<feature type="transmembrane region" description="Helical" evidence="6">
    <location>
        <begin position="159"/>
        <end position="179"/>
    </location>
</feature>
<dbReference type="PANTHER" id="PTHR30250:SF26">
    <property type="entry name" value="PSMA PROTEIN"/>
    <property type="match status" value="1"/>
</dbReference>
<keyword evidence="3 6" id="KW-0812">Transmembrane</keyword>
<feature type="transmembrane region" description="Helical" evidence="6">
    <location>
        <begin position="88"/>
        <end position="115"/>
    </location>
</feature>
<dbReference type="Pfam" id="PF13440">
    <property type="entry name" value="Polysacc_synt_3"/>
    <property type="match status" value="1"/>
</dbReference>
<dbReference type="EnsemblBacteria" id="ABC23888">
    <property type="protein sequence ID" value="ABC23888"/>
    <property type="gene ID" value="Rru_A3093"/>
</dbReference>
<comment type="subcellular location">
    <subcellularLocation>
        <location evidence="1">Cell membrane</location>
        <topology evidence="1">Multi-pass membrane protein</topology>
    </subcellularLocation>
</comment>
<dbReference type="PANTHER" id="PTHR30250">
    <property type="entry name" value="PST FAMILY PREDICTED COLANIC ACID TRANSPORTER"/>
    <property type="match status" value="1"/>
</dbReference>
<feature type="transmembrane region" description="Helical" evidence="6">
    <location>
        <begin position="185"/>
        <end position="207"/>
    </location>
</feature>
<feature type="transmembrane region" description="Helical" evidence="6">
    <location>
        <begin position="309"/>
        <end position="333"/>
    </location>
</feature>
<evidence type="ECO:0000256" key="3">
    <source>
        <dbReference type="ARBA" id="ARBA00022692"/>
    </source>
</evidence>
<dbReference type="KEGG" id="rru:Rru_A3093"/>
<evidence type="ECO:0000256" key="4">
    <source>
        <dbReference type="ARBA" id="ARBA00022989"/>
    </source>
</evidence>
<dbReference type="Proteomes" id="UP000001929">
    <property type="component" value="Chromosome"/>
</dbReference>
<keyword evidence="2" id="KW-1003">Cell membrane</keyword>
<evidence type="ECO:0000313" key="7">
    <source>
        <dbReference type="EMBL" id="ABC23888.1"/>
    </source>
</evidence>
<dbReference type="PATRIC" id="fig|269796.9.peg.3206"/>
<feature type="transmembrane region" description="Helical" evidence="6">
    <location>
        <begin position="466"/>
        <end position="487"/>
    </location>
</feature>
<organism evidence="7 8">
    <name type="scientific">Rhodospirillum rubrum (strain ATCC 11170 / ATH 1.1.1 / DSM 467 / LMG 4362 / NCIMB 8255 / S1)</name>
    <dbReference type="NCBI Taxonomy" id="269796"/>
    <lineage>
        <taxon>Bacteria</taxon>
        <taxon>Pseudomonadati</taxon>
        <taxon>Pseudomonadota</taxon>
        <taxon>Alphaproteobacteria</taxon>
        <taxon>Rhodospirillales</taxon>
        <taxon>Rhodospirillaceae</taxon>
        <taxon>Rhodospirillum</taxon>
    </lineage>
</organism>
<dbReference type="AlphaFoldDB" id="Q2RPQ7"/>
<protein>
    <submittedName>
        <fullName evidence="7">Membrane protein involved in the export of O-antigen and teichoic acid-like</fullName>
    </submittedName>
</protein>
<keyword evidence="4 6" id="KW-1133">Transmembrane helix</keyword>
<feature type="transmembrane region" description="Helical" evidence="6">
    <location>
        <begin position="12"/>
        <end position="33"/>
    </location>
</feature>
<dbReference type="PROSITE" id="PS00104">
    <property type="entry name" value="EPSP_SYNTHASE_1"/>
    <property type="match status" value="1"/>
</dbReference>
<name>Q2RPQ7_RHORT</name>
<dbReference type="InterPro" id="IPR023193">
    <property type="entry name" value="EPSP_synthase_CS"/>
</dbReference>
<dbReference type="InterPro" id="IPR050833">
    <property type="entry name" value="Poly_Biosynth_Transport"/>
</dbReference>
<feature type="transmembrane region" description="Helical" evidence="6">
    <location>
        <begin position="45"/>
        <end position="67"/>
    </location>
</feature>
<dbReference type="EMBL" id="CP000230">
    <property type="protein sequence ID" value="ABC23888.1"/>
    <property type="molecule type" value="Genomic_DNA"/>
</dbReference>
<dbReference type="STRING" id="269796.Rru_A3093"/>
<evidence type="ECO:0000256" key="5">
    <source>
        <dbReference type="ARBA" id="ARBA00023136"/>
    </source>
</evidence>
<dbReference type="HOGENOM" id="CLU_039378_0_0_5"/>
<accession>Q2RPQ7</accession>
<feature type="transmembrane region" description="Helical" evidence="6">
    <location>
        <begin position="435"/>
        <end position="460"/>
    </location>
</feature>
<evidence type="ECO:0000313" key="8">
    <source>
        <dbReference type="Proteomes" id="UP000001929"/>
    </source>
</evidence>
<reference evidence="7 8" key="1">
    <citation type="journal article" date="2011" name="Stand. Genomic Sci.">
        <title>Complete genome sequence of Rhodospirillum rubrum type strain (S1).</title>
        <authorList>
            <person name="Munk A.C."/>
            <person name="Copeland A."/>
            <person name="Lucas S."/>
            <person name="Lapidus A."/>
            <person name="Del Rio T.G."/>
            <person name="Barry K."/>
            <person name="Detter J.C."/>
            <person name="Hammon N."/>
            <person name="Israni S."/>
            <person name="Pitluck S."/>
            <person name="Brettin T."/>
            <person name="Bruce D."/>
            <person name="Han C."/>
            <person name="Tapia R."/>
            <person name="Gilna P."/>
            <person name="Schmutz J."/>
            <person name="Larimer F."/>
            <person name="Land M."/>
            <person name="Kyrpides N.C."/>
            <person name="Mavromatis K."/>
            <person name="Richardson P."/>
            <person name="Rohde M."/>
            <person name="Goker M."/>
            <person name="Klenk H.P."/>
            <person name="Zhang Y."/>
            <person name="Roberts G.P."/>
            <person name="Reslewic S."/>
            <person name="Schwartz D.C."/>
        </authorList>
    </citation>
    <scope>NUCLEOTIDE SEQUENCE [LARGE SCALE GENOMIC DNA]</scope>
    <source>
        <strain evidence="8">ATCC 11170 / ATH 1.1.1 / DSM 467 / LMG 4362 / NCIMB 8255 / S1</strain>
    </source>
</reference>
<evidence type="ECO:0000256" key="6">
    <source>
        <dbReference type="SAM" id="Phobius"/>
    </source>
</evidence>
<keyword evidence="8" id="KW-1185">Reference proteome</keyword>